<dbReference type="InterPro" id="IPR036163">
    <property type="entry name" value="HMA_dom_sf"/>
</dbReference>
<sequence length="94" mass="10458">MKQTFEVKNVKCGGCANTLKKSLLDEFGEVEVDLEVEPRKITLDVEETQIEALKLKLRSLGYPLTTDELNTFQTVGTTAKSFVSCAIGKMDENK</sequence>
<accession>A0A6S6T9R8</accession>
<dbReference type="Gene3D" id="3.30.70.100">
    <property type="match status" value="1"/>
</dbReference>
<dbReference type="CDD" id="cd00371">
    <property type="entry name" value="HMA"/>
    <property type="match status" value="1"/>
</dbReference>
<name>A0A6S6T9R8_9BACT</name>
<reference evidence="2" key="1">
    <citation type="submission" date="2020-01" db="EMBL/GenBank/DDBJ databases">
        <authorList>
            <person name="Meier V. D."/>
            <person name="Meier V D."/>
        </authorList>
    </citation>
    <scope>NUCLEOTIDE SEQUENCE</scope>
    <source>
        <strain evidence="2">HLG_WM_MAG_04</strain>
    </source>
</reference>
<dbReference type="GO" id="GO:0046872">
    <property type="term" value="F:metal ion binding"/>
    <property type="evidence" value="ECO:0007669"/>
    <property type="project" value="InterPro"/>
</dbReference>
<dbReference type="InterPro" id="IPR006121">
    <property type="entry name" value="HMA_dom"/>
</dbReference>
<dbReference type="AlphaFoldDB" id="A0A6S6T9R8"/>
<evidence type="ECO:0000313" key="2">
    <source>
        <dbReference type="EMBL" id="CAA6813106.1"/>
    </source>
</evidence>
<dbReference type="Pfam" id="PF00403">
    <property type="entry name" value="HMA"/>
    <property type="match status" value="1"/>
</dbReference>
<organism evidence="2">
    <name type="scientific">uncultured Sulfurovum sp</name>
    <dbReference type="NCBI Taxonomy" id="269237"/>
    <lineage>
        <taxon>Bacteria</taxon>
        <taxon>Pseudomonadati</taxon>
        <taxon>Campylobacterota</taxon>
        <taxon>Epsilonproteobacteria</taxon>
        <taxon>Campylobacterales</taxon>
        <taxon>Sulfurovaceae</taxon>
        <taxon>Sulfurovum</taxon>
        <taxon>environmental samples</taxon>
    </lineage>
</organism>
<gene>
    <name evidence="2" type="ORF">HELGO_WM6484</name>
</gene>
<dbReference type="SUPFAM" id="SSF55008">
    <property type="entry name" value="HMA, heavy metal-associated domain"/>
    <property type="match status" value="1"/>
</dbReference>
<proteinExistence type="predicted"/>
<dbReference type="EMBL" id="CACVAX010000039">
    <property type="protein sequence ID" value="CAA6813106.1"/>
    <property type="molecule type" value="Genomic_DNA"/>
</dbReference>
<protein>
    <submittedName>
        <fullName evidence="2">Heavy metal transporter</fullName>
    </submittedName>
</protein>
<evidence type="ECO:0000259" key="1">
    <source>
        <dbReference type="Pfam" id="PF00403"/>
    </source>
</evidence>
<feature type="domain" description="HMA" evidence="1">
    <location>
        <begin position="4"/>
        <end position="62"/>
    </location>
</feature>